<evidence type="ECO:0000259" key="2">
    <source>
        <dbReference type="PROSITE" id="PS51272"/>
    </source>
</evidence>
<dbReference type="InterPro" id="IPR001119">
    <property type="entry name" value="SLH_dom"/>
</dbReference>
<dbReference type="InterPro" id="IPR003790">
    <property type="entry name" value="GHL10"/>
</dbReference>
<dbReference type="PANTHER" id="PTHR43405">
    <property type="entry name" value="GLYCOSYL HYDROLASE DIGH"/>
    <property type="match status" value="1"/>
</dbReference>
<gene>
    <name evidence="3" type="ORF">NDI38_01890</name>
</gene>
<evidence type="ECO:0000313" key="4">
    <source>
        <dbReference type="Proteomes" id="UP001476950"/>
    </source>
</evidence>
<dbReference type="EMBL" id="JAMPLM010000001">
    <property type="protein sequence ID" value="MEP1057169.1"/>
    <property type="molecule type" value="Genomic_DNA"/>
</dbReference>
<organism evidence="3 4">
    <name type="scientific">Stenomitos frigidus AS-A4</name>
    <dbReference type="NCBI Taxonomy" id="2933935"/>
    <lineage>
        <taxon>Bacteria</taxon>
        <taxon>Bacillati</taxon>
        <taxon>Cyanobacteriota</taxon>
        <taxon>Cyanophyceae</taxon>
        <taxon>Leptolyngbyales</taxon>
        <taxon>Leptolyngbyaceae</taxon>
        <taxon>Stenomitos</taxon>
    </lineage>
</organism>
<dbReference type="RefSeq" id="WP_190454031.1">
    <property type="nucleotide sequence ID" value="NZ_JAMPLM010000001.1"/>
</dbReference>
<name>A0ABV0KD59_9CYAN</name>
<feature type="domain" description="SLH" evidence="2">
    <location>
        <begin position="66"/>
        <end position="125"/>
    </location>
</feature>
<dbReference type="InterPro" id="IPR052177">
    <property type="entry name" value="Divisome_Glycosyl_Hydrolase"/>
</dbReference>
<feature type="domain" description="SLH" evidence="2">
    <location>
        <begin position="2"/>
        <end position="65"/>
    </location>
</feature>
<keyword evidence="4" id="KW-1185">Reference proteome</keyword>
<comment type="caution">
    <text evidence="3">The sequence shown here is derived from an EMBL/GenBank/DDBJ whole genome shotgun (WGS) entry which is preliminary data.</text>
</comment>
<dbReference type="InterPro" id="IPR017853">
    <property type="entry name" value="GH"/>
</dbReference>
<dbReference type="PANTHER" id="PTHR43405:SF1">
    <property type="entry name" value="GLYCOSYL HYDROLASE DIGH"/>
    <property type="match status" value="1"/>
</dbReference>
<accession>A0ABV0KD59</accession>
<protein>
    <submittedName>
        <fullName evidence="3">Family 10 glycosylhydrolase</fullName>
    </submittedName>
</protein>
<dbReference type="PROSITE" id="PS51272">
    <property type="entry name" value="SLH"/>
    <property type="match status" value="3"/>
</dbReference>
<dbReference type="SUPFAM" id="SSF51445">
    <property type="entry name" value="(Trans)glycosidases"/>
    <property type="match status" value="1"/>
</dbReference>
<evidence type="ECO:0000313" key="3">
    <source>
        <dbReference type="EMBL" id="MEP1057169.1"/>
    </source>
</evidence>
<dbReference type="Pfam" id="PF00395">
    <property type="entry name" value="SLH"/>
    <property type="match status" value="3"/>
</dbReference>
<sequence>MVASPGFPDIQAHWARPFIEGLAQRKIMRGFEDGSFRPERAMSRAEFASVLQAAFNPSVIRPYVPFVDVPTTHWAAGAIRRAYESGFLTGYPGQQFRPNENIPRVQALASLVGGVGLPPAASVPLAQIYQDSAQIASWAIAAITTATTNEIVVNHPDLKRLRPTQPATRAEIAAFVYQCLVAQGKAPAIASSAIVRWVQTVAVSHTREFRALWVACVWNGDFPSKMGLSTQQQQAELIAILDRMQSLNLNALILQVRSEGDALYRSSLEPWSSWLTGTQGKAPDPFYDPLEFAIAQAHQRNIELHAWFNPYRARTSERIVNVSPHLATTNPEVVYRWDTQLWMDPGAKVVQDRTVNVILDVVRRYDVDGIHLDDYFYPYPIAGQAFPDDKTYQTYKAGGGSLALADWRRDNVNRLVQRLATEIHAAKPYVKFGISPFGIYRPGQPSQVRGLDAYNQLYADALKWLQEGWVDYLSPQLYWRIEPPAQSYPVLLRWWAENNLKQRHLYPGNNLSALGGNQWDLSEILNQINLTRELSPQLALGNVFFSSKALAANHQGVGDRFRTTTYANLALPPAMPWMLTATPATPTGVRYSNGKLTWNAATPEIRNWTLYQQNGNTWTLRQVLPATTTATTLPSGTYALCAVGRSIVESKGVVVKV</sequence>
<evidence type="ECO:0000256" key="1">
    <source>
        <dbReference type="ARBA" id="ARBA00022729"/>
    </source>
</evidence>
<dbReference type="Proteomes" id="UP001476950">
    <property type="component" value="Unassembled WGS sequence"/>
</dbReference>
<reference evidence="3 4" key="1">
    <citation type="submission" date="2022-04" db="EMBL/GenBank/DDBJ databases">
        <title>Positive selection, recombination, and allopatry shape intraspecific diversity of widespread and dominant cyanobacteria.</title>
        <authorList>
            <person name="Wei J."/>
            <person name="Shu W."/>
            <person name="Hu C."/>
        </authorList>
    </citation>
    <scope>NUCLEOTIDE SEQUENCE [LARGE SCALE GENOMIC DNA]</scope>
    <source>
        <strain evidence="3 4">AS-A4</strain>
    </source>
</reference>
<keyword evidence="1" id="KW-0732">Signal</keyword>
<dbReference type="Gene3D" id="3.20.20.80">
    <property type="entry name" value="Glycosidases"/>
    <property type="match status" value="1"/>
</dbReference>
<dbReference type="Pfam" id="PF02638">
    <property type="entry name" value="GHL10"/>
    <property type="match status" value="1"/>
</dbReference>
<proteinExistence type="predicted"/>
<feature type="domain" description="SLH" evidence="2">
    <location>
        <begin position="126"/>
        <end position="190"/>
    </location>
</feature>